<dbReference type="InterPro" id="IPR027474">
    <property type="entry name" value="L-asparaginase_N"/>
</dbReference>
<dbReference type="InterPro" id="IPR036152">
    <property type="entry name" value="Asp/glu_Ase-like_sf"/>
</dbReference>
<dbReference type="KEGG" id="tpf:TPHA_0O01530"/>
<dbReference type="PIRSF" id="PIRSF500176">
    <property type="entry name" value="L_ASNase"/>
    <property type="match status" value="1"/>
</dbReference>
<dbReference type="GO" id="GO:0070726">
    <property type="term" value="P:cell wall assembly"/>
    <property type="evidence" value="ECO:0007669"/>
    <property type="project" value="EnsemblFungi"/>
</dbReference>
<proteinExistence type="predicted"/>
<evidence type="ECO:0000259" key="2">
    <source>
        <dbReference type="Pfam" id="PF00710"/>
    </source>
</evidence>
<feature type="signal peptide" evidence="1">
    <location>
        <begin position="1"/>
        <end position="17"/>
    </location>
</feature>
<feature type="domain" description="L-asparaginase N-terminal" evidence="2">
    <location>
        <begin position="97"/>
        <end position="153"/>
    </location>
</feature>
<dbReference type="GO" id="GO:0004067">
    <property type="term" value="F:asparaginase activity"/>
    <property type="evidence" value="ECO:0007669"/>
    <property type="project" value="UniProtKB-UniRule"/>
</dbReference>
<dbReference type="Gene3D" id="3.40.50.1170">
    <property type="entry name" value="L-asparaginase, N-terminal domain"/>
    <property type="match status" value="1"/>
</dbReference>
<dbReference type="EMBL" id="HE612870">
    <property type="protein sequence ID" value="CCE66120.1"/>
    <property type="molecule type" value="Genomic_DNA"/>
</dbReference>
<protein>
    <recommendedName>
        <fullName evidence="2">L-asparaginase N-terminal domain-containing protein</fullName>
    </recommendedName>
</protein>
<dbReference type="AlphaFoldDB" id="G8C1U2"/>
<evidence type="ECO:0000313" key="4">
    <source>
        <dbReference type="Proteomes" id="UP000005666"/>
    </source>
</evidence>
<organism evidence="3 4">
    <name type="scientific">Tetrapisispora phaffii (strain ATCC 24235 / CBS 4417 / NBRC 1672 / NRRL Y-8282 / UCD 70-5)</name>
    <name type="common">Yeast</name>
    <name type="synonym">Fabospora phaffii</name>
    <dbReference type="NCBI Taxonomy" id="1071381"/>
    <lineage>
        <taxon>Eukaryota</taxon>
        <taxon>Fungi</taxon>
        <taxon>Dikarya</taxon>
        <taxon>Ascomycota</taxon>
        <taxon>Saccharomycotina</taxon>
        <taxon>Saccharomycetes</taxon>
        <taxon>Saccharomycetales</taxon>
        <taxon>Saccharomycetaceae</taxon>
        <taxon>Tetrapisispora</taxon>
    </lineage>
</organism>
<dbReference type="OrthoDB" id="4070114at2759"/>
<keyword evidence="1" id="KW-0732">Signal</keyword>
<reference evidence="3 4" key="1">
    <citation type="journal article" date="2011" name="Proc. Natl. Acad. Sci. U.S.A.">
        <title>Evolutionary erosion of yeast sex chromosomes by mating-type switching accidents.</title>
        <authorList>
            <person name="Gordon J.L."/>
            <person name="Armisen D."/>
            <person name="Proux-Wera E."/>
            <person name="Oheigeartaigh S.S."/>
            <person name="Byrne K.P."/>
            <person name="Wolfe K.H."/>
        </authorList>
    </citation>
    <scope>NUCLEOTIDE SEQUENCE [LARGE SCALE GENOMIC DNA]</scope>
    <source>
        <strain evidence="4">ATCC 24235 / CBS 4417 / NBRC 1672 / NRRL Y-8282 / UCD 70-5</strain>
    </source>
</reference>
<dbReference type="InterPro" id="IPR006034">
    <property type="entry name" value="Asparaginase/glutaminase-like"/>
</dbReference>
<dbReference type="SUPFAM" id="SSF53774">
    <property type="entry name" value="Glutaminase/Asparaginase"/>
    <property type="match status" value="1"/>
</dbReference>
<dbReference type="STRING" id="1071381.G8C1U2"/>
<dbReference type="RefSeq" id="XP_003688554.1">
    <property type="nucleotide sequence ID" value="XM_003688506.1"/>
</dbReference>
<sequence>MKLQLSALLAASTLAAAQPANWSKFLKNNHNTEVNSLATNATGFNSTATNSSGWGNWTVSNSTQDAHKDIFKVIITGGDFKLDNSSHLEYEYCYNQTNALNLTQLYEVAEIVNTTISDDRYKAVVIVSGGDSMESLGFLNSILIDSEKPVVISQSDAYGIAVANKTASKGTLVVTNDDYVYPGVFSPYSTRYSSFGGVPVAACGDDLSVNYFFESYETKFLSGNSTIRKNFTDFTNYNATKDLDTLPVVPIIAESELSATVLESLAASVDAIVVVATEDDRDTIKTVDDYSNVGVPVVFAKSINTYPFLSDAAVPTGTCSAGYLSPTKAQLLLSIALINGVTNVEDIVTLFP</sequence>
<evidence type="ECO:0000256" key="1">
    <source>
        <dbReference type="SAM" id="SignalP"/>
    </source>
</evidence>
<keyword evidence="4" id="KW-1185">Reference proteome</keyword>
<dbReference type="Pfam" id="PF00710">
    <property type="entry name" value="Asparaginase"/>
    <property type="match status" value="1"/>
</dbReference>
<dbReference type="HOGENOM" id="CLU_046466_0_0_1"/>
<evidence type="ECO:0000313" key="3">
    <source>
        <dbReference type="EMBL" id="CCE66120.1"/>
    </source>
</evidence>
<dbReference type="InterPro" id="IPR037152">
    <property type="entry name" value="L-asparaginase_N_sf"/>
</dbReference>
<dbReference type="Proteomes" id="UP000005666">
    <property type="component" value="Chromosome 15"/>
</dbReference>
<dbReference type="GeneID" id="11530734"/>
<feature type="chain" id="PRO_5003508783" description="L-asparaginase N-terminal domain-containing protein" evidence="1">
    <location>
        <begin position="18"/>
        <end position="352"/>
    </location>
</feature>
<accession>G8C1U2</accession>
<dbReference type="SMART" id="SM00870">
    <property type="entry name" value="Asparaginase"/>
    <property type="match status" value="1"/>
</dbReference>
<dbReference type="GO" id="GO:0005576">
    <property type="term" value="C:extracellular region"/>
    <property type="evidence" value="ECO:0007669"/>
    <property type="project" value="EnsemblFungi"/>
</dbReference>
<gene>
    <name evidence="3" type="primary">TPHA0O01530</name>
    <name evidence="3" type="ordered locus">TPHA_0O01530</name>
</gene>
<name>G8C1U2_TETPH</name>
<dbReference type="PROSITE" id="PS51732">
    <property type="entry name" value="ASN_GLN_ASE_3"/>
    <property type="match status" value="1"/>
</dbReference>
<dbReference type="PIRSF" id="PIRSF001220">
    <property type="entry name" value="L-ASNase_gatD"/>
    <property type="match status" value="1"/>
</dbReference>
<dbReference type="eggNOG" id="KOG0503">
    <property type="taxonomic scope" value="Eukaryota"/>
</dbReference>